<dbReference type="AlphaFoldDB" id="A0A5E4QMF8"/>
<dbReference type="Gene3D" id="2.60.40.640">
    <property type="match status" value="2"/>
</dbReference>
<keyword evidence="5" id="KW-1185">Reference proteome</keyword>
<dbReference type="Proteomes" id="UP000324832">
    <property type="component" value="Unassembled WGS sequence"/>
</dbReference>
<proteinExistence type="inferred from homology"/>
<evidence type="ECO:0000259" key="3">
    <source>
        <dbReference type="SMART" id="SM01017"/>
    </source>
</evidence>
<feature type="domain" description="Arrestin C-terminal-like" evidence="3">
    <location>
        <begin position="179"/>
        <end position="311"/>
    </location>
</feature>
<comment type="similarity">
    <text evidence="1">Belongs to the arrestin family.</text>
</comment>
<evidence type="ECO:0000313" key="5">
    <source>
        <dbReference type="Proteomes" id="UP000324832"/>
    </source>
</evidence>
<dbReference type="Pfam" id="PF02752">
    <property type="entry name" value="Arrestin_C"/>
    <property type="match status" value="1"/>
</dbReference>
<dbReference type="EMBL" id="FZQP02003778">
    <property type="protein sequence ID" value="VVC98791.1"/>
    <property type="molecule type" value="Genomic_DNA"/>
</dbReference>
<name>A0A5E4QMF8_9NEOP</name>
<dbReference type="Pfam" id="PF00339">
    <property type="entry name" value="Arrestin_N"/>
    <property type="match status" value="1"/>
</dbReference>
<gene>
    <name evidence="4" type="ORF">LSINAPIS_LOCUS9806</name>
</gene>
<organism evidence="4 5">
    <name type="scientific">Leptidea sinapis</name>
    <dbReference type="NCBI Taxonomy" id="189913"/>
    <lineage>
        <taxon>Eukaryota</taxon>
        <taxon>Metazoa</taxon>
        <taxon>Ecdysozoa</taxon>
        <taxon>Arthropoda</taxon>
        <taxon>Hexapoda</taxon>
        <taxon>Insecta</taxon>
        <taxon>Pterygota</taxon>
        <taxon>Neoptera</taxon>
        <taxon>Endopterygota</taxon>
        <taxon>Lepidoptera</taxon>
        <taxon>Glossata</taxon>
        <taxon>Ditrysia</taxon>
        <taxon>Papilionoidea</taxon>
        <taxon>Pieridae</taxon>
        <taxon>Dismorphiinae</taxon>
        <taxon>Leptidea</taxon>
    </lineage>
</organism>
<dbReference type="InterPro" id="IPR050357">
    <property type="entry name" value="Arrestin_domain-protein"/>
</dbReference>
<dbReference type="SUPFAM" id="SSF81296">
    <property type="entry name" value="E set domains"/>
    <property type="match status" value="2"/>
</dbReference>
<keyword evidence="2" id="KW-0716">Sensory transduction</keyword>
<dbReference type="InterPro" id="IPR011022">
    <property type="entry name" value="Arrestin_C-like"/>
</dbReference>
<protein>
    <recommendedName>
        <fullName evidence="3">Arrestin C-terminal-like domain-containing protein</fullName>
    </recommendedName>
</protein>
<dbReference type="GO" id="GO:0005737">
    <property type="term" value="C:cytoplasm"/>
    <property type="evidence" value="ECO:0007669"/>
    <property type="project" value="TreeGrafter"/>
</dbReference>
<dbReference type="InterPro" id="IPR011021">
    <property type="entry name" value="Arrestin-like_N"/>
</dbReference>
<dbReference type="GO" id="GO:0015031">
    <property type="term" value="P:protein transport"/>
    <property type="evidence" value="ECO:0007669"/>
    <property type="project" value="TreeGrafter"/>
</dbReference>
<reference evidence="4 5" key="1">
    <citation type="submission" date="2017-07" db="EMBL/GenBank/DDBJ databases">
        <authorList>
            <person name="Talla V."/>
            <person name="Backstrom N."/>
        </authorList>
    </citation>
    <scope>NUCLEOTIDE SEQUENCE [LARGE SCALE GENOMIC DNA]</scope>
</reference>
<evidence type="ECO:0000256" key="2">
    <source>
        <dbReference type="ARBA" id="ARBA00022606"/>
    </source>
</evidence>
<evidence type="ECO:0000313" key="4">
    <source>
        <dbReference type="EMBL" id="VVC98791.1"/>
    </source>
</evidence>
<dbReference type="PANTHER" id="PTHR11188:SF176">
    <property type="entry name" value="ARRESTIN DOMAIN-CONTAINING PROTEIN 1"/>
    <property type="match status" value="1"/>
</dbReference>
<dbReference type="InterPro" id="IPR014756">
    <property type="entry name" value="Ig_E-set"/>
</dbReference>
<dbReference type="InterPro" id="IPR014752">
    <property type="entry name" value="Arrestin-like_C"/>
</dbReference>
<dbReference type="PANTHER" id="PTHR11188">
    <property type="entry name" value="ARRESTIN DOMAIN CONTAINING PROTEIN"/>
    <property type="match status" value="1"/>
</dbReference>
<accession>A0A5E4QMF8</accession>
<dbReference type="SMART" id="SM01017">
    <property type="entry name" value="Arrestin_C"/>
    <property type="match status" value="1"/>
</dbReference>
<sequence>MSLKGFTFGTVCFDEPRAIYYAGQTLSGTIKFDIELPVTFTAIKAHYSGHASVSWNEDQSEKYGGVERVRTINYVGNELYVNNEQYVLGTGAPTLLPAGPHTIKFSYQLPYNIPSSFNGEKGSIKYCMTAYLEYPEGHHDKLTADFDIVDPLDLNTIECLRKPIETEYDEVSSCNMFCQSQPIIIKIVVPVGGYCPGQTIPIGIQAQNDSSVEVTRIKFQLIQRVRYHSTHPRSTYVTPEEVLESASQGPIMSHTKRSLTCPLRVPDIIAYNTQACGIIEVAYFIKMLIKMSGCVDNCEDDHEIRLGLIPIQETLTDSYVHPLSHLLPTAPIPKANMNYSQNGEVQKNVNENDSGFRQYDIGFKVPGLPLLPLVTVGSNIPQPSAPPLP</sequence>
<evidence type="ECO:0000256" key="1">
    <source>
        <dbReference type="ARBA" id="ARBA00005298"/>
    </source>
</evidence>